<evidence type="ECO:0000256" key="1">
    <source>
        <dbReference type="ARBA" id="ARBA00035885"/>
    </source>
</evidence>
<sequence length="151" mass="16661">MAVIIINGDLLTASEDIIGHQVNCKGVMGSGVAKLIKEKYPEAFTVYKEKCNEIVDKQELLGICQLVECAEGKTVANLFGQLKYGRGKEQYTDYAALEKALNELKNRARKANSSIALPFNIGCGLANGSWDVVSKMIEEIYSDYDVTLYKL</sequence>
<dbReference type="InterPro" id="IPR043472">
    <property type="entry name" value="Macro_dom-like"/>
</dbReference>
<gene>
    <name evidence="4" type="ORF">ADS79_10375</name>
    <name evidence="3" type="ORF">BRE01_65740</name>
</gene>
<dbReference type="Pfam" id="PF01661">
    <property type="entry name" value="Macro"/>
    <property type="match status" value="1"/>
</dbReference>
<name>A0A0K9YU99_9BACL</name>
<dbReference type="Gene3D" id="3.40.220.10">
    <property type="entry name" value="Leucine Aminopeptidase, subunit E, domain 1"/>
    <property type="match status" value="1"/>
</dbReference>
<dbReference type="PANTHER" id="PTHR12521">
    <property type="entry name" value="PROTEIN C6ORF130"/>
    <property type="match status" value="1"/>
</dbReference>
<dbReference type="SUPFAM" id="SSF52949">
    <property type="entry name" value="Macro domain-like"/>
    <property type="match status" value="1"/>
</dbReference>
<proteinExistence type="predicted"/>
<dbReference type="EMBL" id="BJON01000036">
    <property type="protein sequence ID" value="GED72872.1"/>
    <property type="molecule type" value="Genomic_DNA"/>
</dbReference>
<protein>
    <submittedName>
        <fullName evidence="4">Appr-1-p processing protein</fullName>
    </submittedName>
</protein>
<evidence type="ECO:0000259" key="2">
    <source>
        <dbReference type="PROSITE" id="PS51154"/>
    </source>
</evidence>
<reference evidence="3 6" key="3">
    <citation type="submission" date="2019-06" db="EMBL/GenBank/DDBJ databases">
        <title>Whole genome shotgun sequence of Brevibacillus reuszeri NBRC 15719.</title>
        <authorList>
            <person name="Hosoyama A."/>
            <person name="Uohara A."/>
            <person name="Ohji S."/>
            <person name="Ichikawa N."/>
        </authorList>
    </citation>
    <scope>NUCLEOTIDE SEQUENCE [LARGE SCALE GENOMIC DNA]</scope>
    <source>
        <strain evidence="3 6">NBRC 15719</strain>
    </source>
</reference>
<dbReference type="GO" id="GO:0140291">
    <property type="term" value="P:peptidyl-glutamate ADP-deribosylation"/>
    <property type="evidence" value="ECO:0007669"/>
    <property type="project" value="TreeGrafter"/>
</dbReference>
<comment type="catalytic activity">
    <reaction evidence="1">
        <text>an N-(ADP-alpha-D-ribosyl)-thymidine in DNA + H2O = a thymidine in DNA + ADP-D-ribose</text>
        <dbReference type="Rhea" id="RHEA:71655"/>
        <dbReference type="Rhea" id="RHEA-COMP:13556"/>
        <dbReference type="Rhea" id="RHEA-COMP:18051"/>
        <dbReference type="ChEBI" id="CHEBI:15377"/>
        <dbReference type="ChEBI" id="CHEBI:57967"/>
        <dbReference type="ChEBI" id="CHEBI:137386"/>
        <dbReference type="ChEBI" id="CHEBI:191199"/>
    </reaction>
    <physiologicalReaction direction="left-to-right" evidence="1">
        <dbReference type="Rhea" id="RHEA:71656"/>
    </physiologicalReaction>
</comment>
<accession>A0A0K9YU99</accession>
<reference evidence="4" key="2">
    <citation type="submission" date="2015-07" db="EMBL/GenBank/DDBJ databases">
        <title>MeaNS - Measles Nucleotide Surveillance Program.</title>
        <authorList>
            <person name="Tran T."/>
            <person name="Druce J."/>
        </authorList>
    </citation>
    <scope>NUCLEOTIDE SEQUENCE</scope>
    <source>
        <strain evidence="4">DSM 9887</strain>
    </source>
</reference>
<dbReference type="STRING" id="54915.ADS79_10375"/>
<feature type="domain" description="Macro" evidence="2">
    <location>
        <begin position="1"/>
        <end position="151"/>
    </location>
</feature>
<evidence type="ECO:0000313" key="4">
    <source>
        <dbReference type="EMBL" id="KNB72294.1"/>
    </source>
</evidence>
<dbReference type="Proteomes" id="UP000319578">
    <property type="component" value="Unassembled WGS sequence"/>
</dbReference>
<dbReference type="InterPro" id="IPR050892">
    <property type="entry name" value="ADP-ribose_metab_enzymes"/>
</dbReference>
<comment type="caution">
    <text evidence="4">The sequence shown here is derived from an EMBL/GenBank/DDBJ whole genome shotgun (WGS) entry which is preliminary data.</text>
</comment>
<dbReference type="AlphaFoldDB" id="A0A0K9YU99"/>
<evidence type="ECO:0000313" key="5">
    <source>
        <dbReference type="Proteomes" id="UP000036834"/>
    </source>
</evidence>
<keyword evidence="6" id="KW-1185">Reference proteome</keyword>
<dbReference type="PANTHER" id="PTHR12521:SF0">
    <property type="entry name" value="ADP-RIBOSE GLYCOHYDROLASE OARD1"/>
    <property type="match status" value="1"/>
</dbReference>
<evidence type="ECO:0000313" key="6">
    <source>
        <dbReference type="Proteomes" id="UP000319578"/>
    </source>
</evidence>
<dbReference type="RefSeq" id="WP_049738344.1">
    <property type="nucleotide sequence ID" value="NZ_BJON01000036.1"/>
</dbReference>
<dbReference type="InterPro" id="IPR002589">
    <property type="entry name" value="Macro_dom"/>
</dbReference>
<dbReference type="PATRIC" id="fig|54915.3.peg.1016"/>
<dbReference type="SMART" id="SM00506">
    <property type="entry name" value="A1pp"/>
    <property type="match status" value="1"/>
</dbReference>
<organism evidence="4 5">
    <name type="scientific">Brevibacillus reuszeri</name>
    <dbReference type="NCBI Taxonomy" id="54915"/>
    <lineage>
        <taxon>Bacteria</taxon>
        <taxon>Bacillati</taxon>
        <taxon>Bacillota</taxon>
        <taxon>Bacilli</taxon>
        <taxon>Bacillales</taxon>
        <taxon>Paenibacillaceae</taxon>
        <taxon>Brevibacillus</taxon>
    </lineage>
</organism>
<dbReference type="EMBL" id="LGIQ01000007">
    <property type="protein sequence ID" value="KNB72294.1"/>
    <property type="molecule type" value="Genomic_DNA"/>
</dbReference>
<reference evidence="5" key="1">
    <citation type="submission" date="2015-07" db="EMBL/GenBank/DDBJ databases">
        <title>Genome sequencing project for genomic taxonomy and phylogenomics of Bacillus-like bacteria.</title>
        <authorList>
            <person name="Liu B."/>
            <person name="Wang J."/>
            <person name="Zhu Y."/>
            <person name="Liu G."/>
            <person name="Chen Q."/>
            <person name="Chen Z."/>
            <person name="Lan J."/>
            <person name="Che J."/>
            <person name="Ge C."/>
            <person name="Shi H."/>
            <person name="Pan Z."/>
            <person name="Liu X."/>
        </authorList>
    </citation>
    <scope>NUCLEOTIDE SEQUENCE [LARGE SCALE GENOMIC DNA]</scope>
    <source>
        <strain evidence="5">DSM 9887</strain>
    </source>
</reference>
<dbReference type="Proteomes" id="UP000036834">
    <property type="component" value="Unassembled WGS sequence"/>
</dbReference>
<dbReference type="PROSITE" id="PS51154">
    <property type="entry name" value="MACRO"/>
    <property type="match status" value="1"/>
</dbReference>
<evidence type="ECO:0000313" key="3">
    <source>
        <dbReference type="EMBL" id="GED72872.1"/>
    </source>
</evidence>
<dbReference type="OrthoDB" id="9780211at2"/>